<feature type="transmembrane region" description="Helical" evidence="2">
    <location>
        <begin position="17"/>
        <end position="36"/>
    </location>
</feature>
<keyword evidence="2" id="KW-1133">Transmembrane helix</keyword>
<feature type="region of interest" description="Disordered" evidence="1">
    <location>
        <begin position="73"/>
        <end position="148"/>
    </location>
</feature>
<sequence length="198" mass="20798">MNFINQVLMNIVSQGRWTAIAVVCLAALGLCVLVYVKSKGSLTPVLIVVAGAIVAVIVIVQLPDLLKGAASDAPRLPASTPATNPARPDQPGPWRPTIRASTSSSTRLPASSQDDRQVPNGQDIPFGRSPAFSAASSSPRHHRAHRLQSVSPADAATLFIAAAATILGVIASRRIGFSMARTSSRLIWLIRPGSIAPR</sequence>
<dbReference type="PATRIC" id="fig|1299334.3.peg.2424"/>
<evidence type="ECO:0000313" key="3">
    <source>
        <dbReference type="EMBL" id="EUA65441.1"/>
    </source>
</evidence>
<comment type="caution">
    <text evidence="3">The sequence shown here is derived from an EMBL/GenBank/DDBJ whole genome shotgun (WGS) entry which is preliminary data.</text>
</comment>
<feature type="transmembrane region" description="Helical" evidence="2">
    <location>
        <begin position="155"/>
        <end position="175"/>
    </location>
</feature>
<feature type="compositionally biased region" description="Low complexity" evidence="1">
    <location>
        <begin position="128"/>
        <end position="138"/>
    </location>
</feature>
<feature type="transmembrane region" description="Helical" evidence="2">
    <location>
        <begin position="43"/>
        <end position="62"/>
    </location>
</feature>
<name>X8DBK5_MYCXE</name>
<protein>
    <submittedName>
        <fullName evidence="3">Uncharacterized protein</fullName>
    </submittedName>
</protein>
<feature type="compositionally biased region" description="Low complexity" evidence="1">
    <location>
        <begin position="99"/>
        <end position="112"/>
    </location>
</feature>
<evidence type="ECO:0000256" key="1">
    <source>
        <dbReference type="SAM" id="MobiDB-lite"/>
    </source>
</evidence>
<reference evidence="3" key="1">
    <citation type="submission" date="2014-01" db="EMBL/GenBank/DDBJ databases">
        <authorList>
            <person name="Brown-Elliot B."/>
            <person name="Wallace R."/>
            <person name="Lenaerts A."/>
            <person name="Ordway D."/>
            <person name="DeGroote M.A."/>
            <person name="Parker T."/>
            <person name="Sizemore C."/>
            <person name="Tallon L.J."/>
            <person name="Sadzewicz L.K."/>
            <person name="Sengamalay N."/>
            <person name="Fraser C.M."/>
            <person name="Hine E."/>
            <person name="Shefchek K.A."/>
            <person name="Das S.P."/>
            <person name="Tettelin H."/>
        </authorList>
    </citation>
    <scope>NUCLEOTIDE SEQUENCE [LARGE SCALE GENOMIC DNA]</scope>
    <source>
        <strain evidence="3">4042</strain>
    </source>
</reference>
<keyword evidence="2" id="KW-0812">Transmembrane</keyword>
<gene>
    <name evidence="3" type="ORF">I553_10738</name>
</gene>
<dbReference type="AlphaFoldDB" id="X8DBK5"/>
<dbReference type="EMBL" id="JAOB01000027">
    <property type="protein sequence ID" value="EUA65441.1"/>
    <property type="molecule type" value="Genomic_DNA"/>
</dbReference>
<evidence type="ECO:0000256" key="2">
    <source>
        <dbReference type="SAM" id="Phobius"/>
    </source>
</evidence>
<keyword evidence="2" id="KW-0472">Membrane</keyword>
<proteinExistence type="predicted"/>
<organism evidence="3">
    <name type="scientific">Mycobacterium xenopi 4042</name>
    <dbReference type="NCBI Taxonomy" id="1299334"/>
    <lineage>
        <taxon>Bacteria</taxon>
        <taxon>Bacillati</taxon>
        <taxon>Actinomycetota</taxon>
        <taxon>Actinomycetes</taxon>
        <taxon>Mycobacteriales</taxon>
        <taxon>Mycobacteriaceae</taxon>
        <taxon>Mycobacterium</taxon>
    </lineage>
</organism>
<accession>X8DBK5</accession>